<evidence type="ECO:0000256" key="2">
    <source>
        <dbReference type="ARBA" id="ARBA00010617"/>
    </source>
</evidence>
<dbReference type="Proteomes" id="UP000195105">
    <property type="component" value="Unassembled WGS sequence"/>
</dbReference>
<keyword evidence="4" id="KW-0560">Oxidoreductase</keyword>
<evidence type="ECO:0000256" key="4">
    <source>
        <dbReference type="RuleBase" id="RU000461"/>
    </source>
</evidence>
<keyword evidence="7" id="KW-1185">Reference proteome</keyword>
<dbReference type="GO" id="GO:0005506">
    <property type="term" value="F:iron ion binding"/>
    <property type="evidence" value="ECO:0007669"/>
    <property type="project" value="InterPro"/>
</dbReference>
<keyword evidence="4" id="KW-0503">Monooxygenase</keyword>
<reference evidence="6 7" key="1">
    <citation type="submission" date="2017-05" db="EMBL/GenBank/DDBJ databases">
        <title>Biotechnological potential of actinobacteria isolated from South African environments.</title>
        <authorList>
            <person name="Le Roes-Hill M."/>
            <person name="Prins A."/>
            <person name="Durrell K.A."/>
        </authorList>
    </citation>
    <scope>NUCLEOTIDE SEQUENCE [LARGE SCALE GENOMIC DNA]</scope>
    <source>
        <strain evidence="6 7">HMC13</strain>
    </source>
</reference>
<dbReference type="GO" id="GO:0016705">
    <property type="term" value="F:oxidoreductase activity, acting on paired donors, with incorporation or reduction of molecular oxygen"/>
    <property type="evidence" value="ECO:0007669"/>
    <property type="project" value="InterPro"/>
</dbReference>
<dbReference type="EMBL" id="NGFN01000236">
    <property type="protein sequence ID" value="OUC98042.1"/>
    <property type="molecule type" value="Genomic_DNA"/>
</dbReference>
<dbReference type="PROSITE" id="PS00086">
    <property type="entry name" value="CYTOCHROME_P450"/>
    <property type="match status" value="1"/>
</dbReference>
<keyword evidence="3 4" id="KW-0349">Heme</keyword>
<organism evidence="6 7">
    <name type="scientific">Streptomyces swartbergensis</name>
    <dbReference type="NCBI Taxonomy" id="487165"/>
    <lineage>
        <taxon>Bacteria</taxon>
        <taxon>Bacillati</taxon>
        <taxon>Actinomycetota</taxon>
        <taxon>Actinomycetes</taxon>
        <taxon>Kitasatosporales</taxon>
        <taxon>Streptomycetaceae</taxon>
        <taxon>Streptomyces</taxon>
    </lineage>
</organism>
<feature type="binding site" description="axial binding residue" evidence="3">
    <location>
        <position position="405"/>
    </location>
    <ligand>
        <name>heme</name>
        <dbReference type="ChEBI" id="CHEBI:30413"/>
    </ligand>
    <ligandPart>
        <name>Fe</name>
        <dbReference type="ChEBI" id="CHEBI:18248"/>
    </ligandPart>
</feature>
<dbReference type="CDD" id="cd11049">
    <property type="entry name" value="CYP170A1-like"/>
    <property type="match status" value="1"/>
</dbReference>
<dbReference type="RefSeq" id="WP_086603922.1">
    <property type="nucleotide sequence ID" value="NZ_NGFN01000236.1"/>
</dbReference>
<dbReference type="PRINTS" id="PR00463">
    <property type="entry name" value="EP450I"/>
</dbReference>
<evidence type="ECO:0000313" key="6">
    <source>
        <dbReference type="EMBL" id="OUC98042.1"/>
    </source>
</evidence>
<dbReference type="Pfam" id="PF00067">
    <property type="entry name" value="p450"/>
    <property type="match status" value="1"/>
</dbReference>
<evidence type="ECO:0000256" key="5">
    <source>
        <dbReference type="SAM" id="MobiDB-lite"/>
    </source>
</evidence>
<gene>
    <name evidence="6" type="ORF">CA983_29705</name>
</gene>
<dbReference type="GO" id="GO:0004497">
    <property type="term" value="F:monooxygenase activity"/>
    <property type="evidence" value="ECO:0007669"/>
    <property type="project" value="UniProtKB-KW"/>
</dbReference>
<comment type="caution">
    <text evidence="6">The sequence shown here is derived from an EMBL/GenBank/DDBJ whole genome shotgun (WGS) entry which is preliminary data.</text>
</comment>
<evidence type="ECO:0000313" key="7">
    <source>
        <dbReference type="Proteomes" id="UP000195105"/>
    </source>
</evidence>
<keyword evidence="3 4" id="KW-0408">Iron</keyword>
<dbReference type="InterPro" id="IPR001128">
    <property type="entry name" value="Cyt_P450"/>
</dbReference>
<dbReference type="InterPro" id="IPR002401">
    <property type="entry name" value="Cyt_P450_E_grp-I"/>
</dbReference>
<proteinExistence type="inferred from homology"/>
<dbReference type="InterPro" id="IPR036396">
    <property type="entry name" value="Cyt_P450_sf"/>
</dbReference>
<dbReference type="GO" id="GO:0020037">
    <property type="term" value="F:heme binding"/>
    <property type="evidence" value="ECO:0007669"/>
    <property type="project" value="InterPro"/>
</dbReference>
<dbReference type="PANTHER" id="PTHR24305:SF166">
    <property type="entry name" value="CYTOCHROME P450 12A4, MITOCHONDRIAL-RELATED"/>
    <property type="match status" value="1"/>
</dbReference>
<feature type="region of interest" description="Disordered" evidence="5">
    <location>
        <begin position="456"/>
        <end position="494"/>
    </location>
</feature>
<dbReference type="PANTHER" id="PTHR24305">
    <property type="entry name" value="CYTOCHROME P450"/>
    <property type="match status" value="1"/>
</dbReference>
<evidence type="ECO:0000256" key="3">
    <source>
        <dbReference type="PIRSR" id="PIRSR602401-1"/>
    </source>
</evidence>
<dbReference type="InterPro" id="IPR017972">
    <property type="entry name" value="Cyt_P450_CS"/>
</dbReference>
<evidence type="ECO:0000256" key="1">
    <source>
        <dbReference type="ARBA" id="ARBA00001971"/>
    </source>
</evidence>
<dbReference type="PRINTS" id="PR00385">
    <property type="entry name" value="P450"/>
</dbReference>
<comment type="similarity">
    <text evidence="2 4">Belongs to the cytochrome P450 family.</text>
</comment>
<sequence length="494" mass="54271">MSGSLPGPARDWTVGTAPGIFPFIGHGIDLVRRPLAFLNSLPGYGDLVEIRLGPQRAWMACHPDLVHQVLRDPRTFDKGGPLYDRLRMLLGDGVGTCRHQDHRRQRRMLQPEFRKARVADQVHLMGEEVESVCRAWRAGRAVDISATMLDLSTRVVSRVLFSDSLDPTTAAEMRRCLATVVRGMFVRTVMPVDALFRVPTPANRRYRHASDRLRAIVDAAIAQRRRGTAHDDRGDLLATLLAATRADGGGTAITDQEVHGQVLTLMFAGAESTALCLSSALELLGRNPEEERRLHSEVDAVLASGQPPGPDELPRLVHTRCVLTETLRHRPPGWLFTRVTTRETELAGHPLPQGATVMFSPYLLHHDPALFPDPDRFLPDRWLPGQAVAVPPGAMIPFGAGSRKCIGETLALAEAMVAVAFIARHWRLRHLPGYTERLRPAASLGPRGLVMVSEPRTRRPVGTPPRTDSRAPGTTVVPVVHNSRTAGGNDVRDA</sequence>
<name>A0A243RSQ9_9ACTN</name>
<dbReference type="Gene3D" id="1.10.630.10">
    <property type="entry name" value="Cytochrome P450"/>
    <property type="match status" value="1"/>
</dbReference>
<protein>
    <submittedName>
        <fullName evidence="6">Cytochrome P450</fullName>
    </submittedName>
</protein>
<dbReference type="InterPro" id="IPR050121">
    <property type="entry name" value="Cytochrome_P450_monoxygenase"/>
</dbReference>
<accession>A0A243RSQ9</accession>
<dbReference type="AlphaFoldDB" id="A0A243RSQ9"/>
<dbReference type="SUPFAM" id="SSF48264">
    <property type="entry name" value="Cytochrome P450"/>
    <property type="match status" value="1"/>
</dbReference>
<keyword evidence="3 4" id="KW-0479">Metal-binding</keyword>
<comment type="cofactor">
    <cofactor evidence="1 3">
        <name>heme</name>
        <dbReference type="ChEBI" id="CHEBI:30413"/>
    </cofactor>
</comment>